<comment type="caution">
    <text evidence="9">The sequence shown here is derived from an EMBL/GenBank/DDBJ whole genome shotgun (WGS) entry which is preliminary data.</text>
</comment>
<evidence type="ECO:0000259" key="8">
    <source>
        <dbReference type="PROSITE" id="PS50928"/>
    </source>
</evidence>
<dbReference type="Pfam" id="PF00528">
    <property type="entry name" value="BPD_transp_1"/>
    <property type="match status" value="1"/>
</dbReference>
<dbReference type="GO" id="GO:0055085">
    <property type="term" value="P:transmembrane transport"/>
    <property type="evidence" value="ECO:0007669"/>
    <property type="project" value="InterPro"/>
</dbReference>
<dbReference type="InterPro" id="IPR035906">
    <property type="entry name" value="MetI-like_sf"/>
</dbReference>
<dbReference type="SUPFAM" id="SSF161098">
    <property type="entry name" value="MetI-like"/>
    <property type="match status" value="1"/>
</dbReference>
<reference evidence="9 10" key="1">
    <citation type="submission" date="2020-07" db="EMBL/GenBank/DDBJ databases">
        <title>Characterization and genome sequencing of isolate MD1, a novel member within the family Lachnospiraceae.</title>
        <authorList>
            <person name="Rettenmaier R."/>
            <person name="Di Bello L."/>
            <person name="Zinser C."/>
            <person name="Scheitz K."/>
            <person name="Liebl W."/>
            <person name="Zverlov V."/>
        </authorList>
    </citation>
    <scope>NUCLEOTIDE SEQUENCE [LARGE SCALE GENOMIC DNA]</scope>
    <source>
        <strain evidence="9 10">MD1</strain>
    </source>
</reference>
<keyword evidence="3" id="KW-1003">Cell membrane</keyword>
<feature type="transmembrane region" description="Helical" evidence="7">
    <location>
        <begin position="340"/>
        <end position="365"/>
    </location>
</feature>
<gene>
    <name evidence="9" type="ORF">H0486_09935</name>
</gene>
<evidence type="ECO:0000256" key="1">
    <source>
        <dbReference type="ARBA" id="ARBA00004651"/>
    </source>
</evidence>
<keyword evidence="2 7" id="KW-0813">Transport</keyword>
<feature type="transmembrane region" description="Helical" evidence="7">
    <location>
        <begin position="108"/>
        <end position="128"/>
    </location>
</feature>
<sequence length="483" mass="53939">MHDIKAKRIDALLIILRIIVALIVISIFLPFFNPAKISDLVNKNISFFTSGFSFSTLAGGFKRALQKKWVTEAALRTLNTSSLVACTSIVIAGICGCLSLGEIKFKKLCTMVIFISSTIASISLIGIFDTYNSFTLSTNLKKVEPSIPFALPALLVMLIICAILSLIIYLLLGKTPKEARFEMKQKYYLFLLFLPFIILCFIFAYLPLWGWRYGLFNYKPGRELNKDTFVGFKWFAYLFQNPASRKDIVRVMKNTLGMSGLGIATSWFSMAFAIFLSEIKAKRYRKVVQTITTIPNFISWVLVYAFGFALLATDGLVNRVLINLGIIDNGINFLMDGNHIWIKMLLWGIWKGLGWGAIIYLAAISGIDQQLYEAATVDGAGRFKRMWYITVPGLLPTYFVLLMLSIAGILNNGMEQYYVFKNAANKSTIEVLDLYVYTLGLGTGGTANIALATVVGMMKSIISVVLLFFANGLSKLIRKESII</sequence>
<feature type="transmembrane region" description="Helical" evidence="7">
    <location>
        <begin position="82"/>
        <end position="101"/>
    </location>
</feature>
<feature type="domain" description="ABC transmembrane type-1" evidence="8">
    <location>
        <begin position="255"/>
        <end position="470"/>
    </location>
</feature>
<evidence type="ECO:0000313" key="10">
    <source>
        <dbReference type="Proteomes" id="UP000574276"/>
    </source>
</evidence>
<dbReference type="EMBL" id="JACEGA010000001">
    <property type="protein sequence ID" value="MBB2183198.1"/>
    <property type="molecule type" value="Genomic_DNA"/>
</dbReference>
<evidence type="ECO:0000256" key="2">
    <source>
        <dbReference type="ARBA" id="ARBA00022448"/>
    </source>
</evidence>
<dbReference type="PROSITE" id="PS50928">
    <property type="entry name" value="ABC_TM1"/>
    <property type="match status" value="1"/>
</dbReference>
<keyword evidence="4 7" id="KW-0812">Transmembrane</keyword>
<name>A0A839K194_9FIRM</name>
<accession>A0A839K194</accession>
<dbReference type="PANTHER" id="PTHR43227:SF11">
    <property type="entry name" value="BLL4140 PROTEIN"/>
    <property type="match status" value="1"/>
</dbReference>
<protein>
    <submittedName>
        <fullName evidence="9">Sugar ABC transporter permease</fullName>
    </submittedName>
</protein>
<feature type="transmembrane region" description="Helical" evidence="7">
    <location>
        <begin position="256"/>
        <end position="276"/>
    </location>
</feature>
<feature type="transmembrane region" description="Helical" evidence="7">
    <location>
        <begin position="12"/>
        <end position="32"/>
    </location>
</feature>
<comment type="similarity">
    <text evidence="7">Belongs to the binding-protein-dependent transport system permease family.</text>
</comment>
<keyword evidence="10" id="KW-1185">Reference proteome</keyword>
<feature type="transmembrane region" description="Helical" evidence="7">
    <location>
        <begin position="187"/>
        <end position="208"/>
    </location>
</feature>
<keyword evidence="5 7" id="KW-1133">Transmembrane helix</keyword>
<feature type="transmembrane region" description="Helical" evidence="7">
    <location>
        <begin position="148"/>
        <end position="172"/>
    </location>
</feature>
<dbReference type="Proteomes" id="UP000574276">
    <property type="component" value="Unassembled WGS sequence"/>
</dbReference>
<feature type="transmembrane region" description="Helical" evidence="7">
    <location>
        <begin position="297"/>
        <end position="320"/>
    </location>
</feature>
<organism evidence="9 10">
    <name type="scientific">Variimorphobacter saccharofermentans</name>
    <dbReference type="NCBI Taxonomy" id="2755051"/>
    <lineage>
        <taxon>Bacteria</taxon>
        <taxon>Bacillati</taxon>
        <taxon>Bacillota</taxon>
        <taxon>Clostridia</taxon>
        <taxon>Lachnospirales</taxon>
        <taxon>Lachnospiraceae</taxon>
        <taxon>Variimorphobacter</taxon>
    </lineage>
</organism>
<dbReference type="CDD" id="cd06261">
    <property type="entry name" value="TM_PBP2"/>
    <property type="match status" value="1"/>
</dbReference>
<comment type="subcellular location">
    <subcellularLocation>
        <location evidence="1 7">Cell membrane</location>
        <topology evidence="1 7">Multi-pass membrane protein</topology>
    </subcellularLocation>
</comment>
<dbReference type="InterPro" id="IPR000515">
    <property type="entry name" value="MetI-like"/>
</dbReference>
<evidence type="ECO:0000256" key="5">
    <source>
        <dbReference type="ARBA" id="ARBA00022989"/>
    </source>
</evidence>
<keyword evidence="6 7" id="KW-0472">Membrane</keyword>
<evidence type="ECO:0000256" key="6">
    <source>
        <dbReference type="ARBA" id="ARBA00023136"/>
    </source>
</evidence>
<dbReference type="InterPro" id="IPR050809">
    <property type="entry name" value="UgpAE/MalFG_permease"/>
</dbReference>
<dbReference type="GO" id="GO:0005886">
    <property type="term" value="C:plasma membrane"/>
    <property type="evidence" value="ECO:0007669"/>
    <property type="project" value="UniProtKB-SubCell"/>
</dbReference>
<proteinExistence type="inferred from homology"/>
<dbReference type="PANTHER" id="PTHR43227">
    <property type="entry name" value="BLL4140 PROTEIN"/>
    <property type="match status" value="1"/>
</dbReference>
<evidence type="ECO:0000256" key="4">
    <source>
        <dbReference type="ARBA" id="ARBA00022692"/>
    </source>
</evidence>
<dbReference type="Gene3D" id="1.10.3720.10">
    <property type="entry name" value="MetI-like"/>
    <property type="match status" value="1"/>
</dbReference>
<evidence type="ECO:0000313" key="9">
    <source>
        <dbReference type="EMBL" id="MBB2183198.1"/>
    </source>
</evidence>
<feature type="transmembrane region" description="Helical" evidence="7">
    <location>
        <begin position="449"/>
        <end position="470"/>
    </location>
</feature>
<dbReference type="RefSeq" id="WP_228352877.1">
    <property type="nucleotide sequence ID" value="NZ_JACEGA010000001.1"/>
</dbReference>
<dbReference type="AlphaFoldDB" id="A0A839K194"/>
<evidence type="ECO:0000256" key="7">
    <source>
        <dbReference type="RuleBase" id="RU363032"/>
    </source>
</evidence>
<evidence type="ECO:0000256" key="3">
    <source>
        <dbReference type="ARBA" id="ARBA00022475"/>
    </source>
</evidence>
<feature type="transmembrane region" description="Helical" evidence="7">
    <location>
        <begin position="386"/>
        <end position="410"/>
    </location>
</feature>